<accession>A0ACD5BJV8</accession>
<protein>
    <submittedName>
        <fullName evidence="1">DUF2933 domain-containing protein</fullName>
    </submittedName>
</protein>
<reference evidence="1" key="1">
    <citation type="submission" date="2023-10" db="EMBL/GenBank/DDBJ databases">
        <title>Whole genome sequencing of actinobacterial strain Amycolatopsis sp. (BCA-696) identifies the underlying plant growth-promoting genes.</title>
        <authorList>
            <person name="Gandham P."/>
            <person name="Vadla N."/>
            <person name="Saji A."/>
            <person name="Srinivas V."/>
            <person name="Ruperao P."/>
            <person name="Selvanayagam S."/>
            <person name="Saxena R.K."/>
            <person name="Rathore A."/>
            <person name="Gopalakrishnan S."/>
            <person name="Thakur V."/>
        </authorList>
    </citation>
    <scope>NUCLEOTIDE SEQUENCE</scope>
    <source>
        <strain evidence="1">BCA-696</strain>
    </source>
</reference>
<keyword evidence="2" id="KW-1185">Reference proteome</keyword>
<dbReference type="Proteomes" id="UP001456344">
    <property type="component" value="Chromosome"/>
</dbReference>
<organism evidence="1 2">
    <name type="scientific">Amycolatopsis coloradensis</name>
    <dbReference type="NCBI Taxonomy" id="76021"/>
    <lineage>
        <taxon>Bacteria</taxon>
        <taxon>Bacillati</taxon>
        <taxon>Actinomycetota</taxon>
        <taxon>Actinomycetes</taxon>
        <taxon>Pseudonocardiales</taxon>
        <taxon>Pseudonocardiaceae</taxon>
        <taxon>Amycolatopsis</taxon>
    </lineage>
</organism>
<gene>
    <name evidence="1" type="ORF">LCL61_29385</name>
</gene>
<sequence length="82" mass="8859">MTLEDSQRNEDIMKRQHLGLYAVALAILIVGLAYAGVPLTTILIGLVVLTCPLMMLFMMGGHGGHSGSGDQDRHHHHTSGRP</sequence>
<evidence type="ECO:0000313" key="1">
    <source>
        <dbReference type="EMBL" id="WYW19665.1"/>
    </source>
</evidence>
<proteinExistence type="predicted"/>
<dbReference type="EMBL" id="CP150484">
    <property type="protein sequence ID" value="WYW19665.1"/>
    <property type="molecule type" value="Genomic_DNA"/>
</dbReference>
<evidence type="ECO:0000313" key="2">
    <source>
        <dbReference type="Proteomes" id="UP001456344"/>
    </source>
</evidence>
<name>A0ACD5BJV8_9PSEU</name>